<keyword evidence="12" id="KW-1185">Reference proteome</keyword>
<dbReference type="PROSITE" id="PS01180">
    <property type="entry name" value="CUB"/>
    <property type="match status" value="1"/>
</dbReference>
<dbReference type="KEGG" id="gmh:115561380"/>
<comment type="subcellular location">
    <subcellularLocation>
        <location evidence="1">Secreted</location>
    </subcellularLocation>
</comment>
<feature type="domain" description="CUB" evidence="9">
    <location>
        <begin position="33"/>
        <end position="163"/>
    </location>
</feature>
<reference evidence="11" key="2">
    <citation type="submission" date="2025-09" db="UniProtKB">
        <authorList>
            <consortium name="Ensembl"/>
        </authorList>
    </citation>
    <scope>IDENTIFICATION</scope>
</reference>
<organism evidence="11 12">
    <name type="scientific">Gadus morhua</name>
    <name type="common">Atlantic cod</name>
    <dbReference type="NCBI Taxonomy" id="8049"/>
    <lineage>
        <taxon>Eukaryota</taxon>
        <taxon>Metazoa</taxon>
        <taxon>Chordata</taxon>
        <taxon>Craniata</taxon>
        <taxon>Vertebrata</taxon>
        <taxon>Euteleostomi</taxon>
        <taxon>Actinopterygii</taxon>
        <taxon>Neopterygii</taxon>
        <taxon>Teleostei</taxon>
        <taxon>Neoteleostei</taxon>
        <taxon>Acanthomorphata</taxon>
        <taxon>Zeiogadaria</taxon>
        <taxon>Gadariae</taxon>
        <taxon>Gadiformes</taxon>
        <taxon>Gadoidei</taxon>
        <taxon>Gadidae</taxon>
        <taxon>Gadus</taxon>
    </lineage>
</organism>
<dbReference type="Pfam" id="PF00431">
    <property type="entry name" value="CUB"/>
    <property type="match status" value="1"/>
</dbReference>
<reference evidence="11" key="1">
    <citation type="submission" date="2025-08" db="UniProtKB">
        <authorList>
            <consortium name="Ensembl"/>
        </authorList>
    </citation>
    <scope>IDENTIFICATION</scope>
</reference>
<dbReference type="GO" id="GO:0005576">
    <property type="term" value="C:extracellular region"/>
    <property type="evidence" value="ECO:0007669"/>
    <property type="project" value="UniProtKB-SubCell"/>
</dbReference>
<dbReference type="GeneID" id="115561380"/>
<evidence type="ECO:0000256" key="6">
    <source>
        <dbReference type="ARBA" id="ARBA00023157"/>
    </source>
</evidence>
<dbReference type="AlphaFoldDB" id="A0A8C5AAN6"/>
<keyword evidence="3" id="KW-0165">Cleavage on pair of basic residues</keyword>
<protein>
    <recommendedName>
        <fullName evidence="13">Platelet-derived growth factor D, receptor-binding form</fullName>
    </recommendedName>
</protein>
<evidence type="ECO:0000256" key="3">
    <source>
        <dbReference type="ARBA" id="ARBA00022685"/>
    </source>
</evidence>
<evidence type="ECO:0000259" key="10">
    <source>
        <dbReference type="PROSITE" id="PS50278"/>
    </source>
</evidence>
<sequence>METQVRVALLLFVVTLGGSAGLARAQGGTTRAMRGNVRRDDIYRKEEVVEVTAEGGSVSSPRYPNSYPRNLLLSWKLVAPPGCRLHLEFDTRFGLEESENGVCRYDFVEAEDQSETSTISWGRWCGQRAPPSLNSKTNTLRVTLKSDDYFVAKPGFRAYYSLLHDTPPPESITNWEAVTLPGSELAADQTAGTLQPFSIEDLDRTIAVFETVEQLLQNLNPDTWRQDLDSIYTQTHLHYRSRAYHLASRHNKVDLDRLYDDVRRYSCTPRNLTVNLREELRATNAVFFPRCLLVKRCGGNCACGTADWNNGCTCQAAKTAVKLHEVLKYAPEMRSSGSQRRPRVRWVIDEIFLTHHEKCHCVCPSRPPR</sequence>
<dbReference type="Proteomes" id="UP000694546">
    <property type="component" value="Chromosome 16"/>
</dbReference>
<dbReference type="PANTHER" id="PTHR24251">
    <property type="entry name" value="OVOCHYMASE-RELATED"/>
    <property type="match status" value="1"/>
</dbReference>
<dbReference type="CDD" id="cd00041">
    <property type="entry name" value="CUB"/>
    <property type="match status" value="1"/>
</dbReference>
<feature type="signal peptide" evidence="8">
    <location>
        <begin position="1"/>
        <end position="25"/>
    </location>
</feature>
<keyword evidence="5" id="KW-0339">Growth factor</keyword>
<dbReference type="SUPFAM" id="SSF57501">
    <property type="entry name" value="Cystine-knot cytokines"/>
    <property type="match status" value="1"/>
</dbReference>
<comment type="caution">
    <text evidence="7">Lacks conserved residue(s) required for the propagation of feature annotation.</text>
</comment>
<evidence type="ECO:0000313" key="11">
    <source>
        <dbReference type="Ensembl" id="ENSGMOP00000028680.1"/>
    </source>
</evidence>
<dbReference type="Ensembl" id="ENSGMOT00000035176.1">
    <property type="protein sequence ID" value="ENSGMOP00000028680.1"/>
    <property type="gene ID" value="ENSGMOG00000036426.1"/>
</dbReference>
<evidence type="ECO:0000256" key="7">
    <source>
        <dbReference type="PROSITE-ProRule" id="PRU00059"/>
    </source>
</evidence>
<evidence type="ECO:0008006" key="13">
    <source>
        <dbReference type="Google" id="ProtNLM"/>
    </source>
</evidence>
<dbReference type="SUPFAM" id="SSF49854">
    <property type="entry name" value="Spermadhesin, CUB domain"/>
    <property type="match status" value="1"/>
</dbReference>
<evidence type="ECO:0000313" key="12">
    <source>
        <dbReference type="Proteomes" id="UP000694546"/>
    </source>
</evidence>
<dbReference type="OMA" id="HHETCEC"/>
<dbReference type="SMART" id="SM00042">
    <property type="entry name" value="CUB"/>
    <property type="match status" value="1"/>
</dbReference>
<dbReference type="GO" id="GO:0008083">
    <property type="term" value="F:growth factor activity"/>
    <property type="evidence" value="ECO:0007669"/>
    <property type="project" value="UniProtKB-KW"/>
</dbReference>
<dbReference type="Pfam" id="PF00341">
    <property type="entry name" value="PDGF"/>
    <property type="match status" value="1"/>
</dbReference>
<evidence type="ECO:0000259" key="9">
    <source>
        <dbReference type="PROSITE" id="PS01180"/>
    </source>
</evidence>
<dbReference type="OrthoDB" id="6369184at2759"/>
<dbReference type="Gene3D" id="2.60.120.290">
    <property type="entry name" value="Spermadhesin, CUB domain"/>
    <property type="match status" value="1"/>
</dbReference>
<evidence type="ECO:0000256" key="5">
    <source>
        <dbReference type="ARBA" id="ARBA00023030"/>
    </source>
</evidence>
<dbReference type="GeneTree" id="ENSGT00940000159575"/>
<feature type="domain" description="Platelet-derived growth factor (PDGF) family profile" evidence="10">
    <location>
        <begin position="254"/>
        <end position="361"/>
    </location>
</feature>
<dbReference type="InterPro" id="IPR035914">
    <property type="entry name" value="Sperma_CUB_dom_sf"/>
</dbReference>
<gene>
    <name evidence="11" type="primary">pdgfd</name>
</gene>
<dbReference type="RefSeq" id="XP_030237275.1">
    <property type="nucleotide sequence ID" value="XM_030381415.1"/>
</dbReference>
<keyword evidence="2" id="KW-0964">Secreted</keyword>
<dbReference type="InterPro" id="IPR029034">
    <property type="entry name" value="Cystine-knot_cytokine"/>
</dbReference>
<evidence type="ECO:0000256" key="2">
    <source>
        <dbReference type="ARBA" id="ARBA00022525"/>
    </source>
</evidence>
<dbReference type="PROSITE" id="PS50278">
    <property type="entry name" value="PDGF_2"/>
    <property type="match status" value="1"/>
</dbReference>
<evidence type="ECO:0000256" key="1">
    <source>
        <dbReference type="ARBA" id="ARBA00004613"/>
    </source>
</evidence>
<evidence type="ECO:0000256" key="4">
    <source>
        <dbReference type="ARBA" id="ARBA00022737"/>
    </source>
</evidence>
<dbReference type="Gene3D" id="2.10.90.10">
    <property type="entry name" value="Cystine-knot cytokines"/>
    <property type="match status" value="1"/>
</dbReference>
<dbReference type="CTD" id="80310"/>
<proteinExistence type="predicted"/>
<dbReference type="GO" id="GO:0016020">
    <property type="term" value="C:membrane"/>
    <property type="evidence" value="ECO:0007669"/>
    <property type="project" value="InterPro"/>
</dbReference>
<evidence type="ECO:0000256" key="8">
    <source>
        <dbReference type="SAM" id="SignalP"/>
    </source>
</evidence>
<name>A0A8C5AAN6_GADMO</name>
<keyword evidence="6" id="KW-1015">Disulfide bond</keyword>
<keyword evidence="8" id="KW-0732">Signal</keyword>
<dbReference type="InterPro" id="IPR000072">
    <property type="entry name" value="PDGF/VEGF_dom"/>
</dbReference>
<accession>A0A8C5AAN6</accession>
<dbReference type="InterPro" id="IPR000859">
    <property type="entry name" value="CUB_dom"/>
</dbReference>
<keyword evidence="4" id="KW-0677">Repeat</keyword>
<feature type="chain" id="PRO_5034330762" description="Platelet-derived growth factor D, receptor-binding form" evidence="8">
    <location>
        <begin position="26"/>
        <end position="369"/>
    </location>
</feature>